<accession>A0A7R8UCV1</accession>
<dbReference type="AlphaFoldDB" id="A0A7R8UCV1"/>
<dbReference type="Proteomes" id="UP000594454">
    <property type="component" value="Chromosome 1"/>
</dbReference>
<proteinExistence type="predicted"/>
<dbReference type="EMBL" id="LR899009">
    <property type="protein sequence ID" value="CAD7078372.1"/>
    <property type="molecule type" value="Genomic_DNA"/>
</dbReference>
<evidence type="ECO:0000313" key="1">
    <source>
        <dbReference type="EMBL" id="CAD7078372.1"/>
    </source>
</evidence>
<organism evidence="1 2">
    <name type="scientific">Hermetia illucens</name>
    <name type="common">Black soldier fly</name>
    <dbReference type="NCBI Taxonomy" id="343691"/>
    <lineage>
        <taxon>Eukaryota</taxon>
        <taxon>Metazoa</taxon>
        <taxon>Ecdysozoa</taxon>
        <taxon>Arthropoda</taxon>
        <taxon>Hexapoda</taxon>
        <taxon>Insecta</taxon>
        <taxon>Pterygota</taxon>
        <taxon>Neoptera</taxon>
        <taxon>Endopterygota</taxon>
        <taxon>Diptera</taxon>
        <taxon>Brachycera</taxon>
        <taxon>Stratiomyomorpha</taxon>
        <taxon>Stratiomyidae</taxon>
        <taxon>Hermetiinae</taxon>
        <taxon>Hermetia</taxon>
    </lineage>
</organism>
<name>A0A7R8UCV1_HERIL</name>
<protein>
    <submittedName>
        <fullName evidence="1">Uncharacterized protein</fullName>
    </submittedName>
</protein>
<keyword evidence="2" id="KW-1185">Reference proteome</keyword>
<evidence type="ECO:0000313" key="2">
    <source>
        <dbReference type="Proteomes" id="UP000594454"/>
    </source>
</evidence>
<gene>
    <name evidence="1" type="ORF">HERILL_LOCUS1644</name>
</gene>
<sequence length="134" mass="16047">MEYCRAVKKKIVKNLKRIRHVKTKSKRNTPTPIADELPRSIPHVTSFYEIFHHQEMLRRRQPDPFQLIRSKIVLSEKLTSSVEEEELEKTILKEQHEHLTYYTACLRKRIQAIRGQKIKVMERQKLETPISTEL</sequence>
<reference evidence="1 2" key="1">
    <citation type="submission" date="2020-11" db="EMBL/GenBank/DDBJ databases">
        <authorList>
            <person name="Wallbank WR R."/>
            <person name="Pardo Diaz C."/>
            <person name="Kozak K."/>
            <person name="Martin S."/>
            <person name="Jiggins C."/>
            <person name="Moest M."/>
            <person name="Warren A I."/>
            <person name="Generalovic N T."/>
            <person name="Byers J.R.P. K."/>
            <person name="Montejo-Kovacevich G."/>
            <person name="Yen C E."/>
        </authorList>
    </citation>
    <scope>NUCLEOTIDE SEQUENCE [LARGE SCALE GENOMIC DNA]</scope>
</reference>
<dbReference type="InParanoid" id="A0A7R8UCV1"/>